<dbReference type="HOGENOM" id="CLU_1415197_0_0_1"/>
<dbReference type="InterPro" id="IPR002347">
    <property type="entry name" value="SDR_fam"/>
</dbReference>
<comment type="similarity">
    <text evidence="1">Belongs to the short-chain dehydrogenases/reductases (SDR) family.</text>
</comment>
<protein>
    <submittedName>
        <fullName evidence="3">NAD-binding protein</fullName>
    </submittedName>
</protein>
<dbReference type="Gene3D" id="3.40.50.720">
    <property type="entry name" value="NAD(P)-binding Rossmann-like Domain"/>
    <property type="match status" value="1"/>
</dbReference>
<keyword evidence="2" id="KW-0560">Oxidoreductase</keyword>
<dbReference type="Proteomes" id="UP000015241">
    <property type="component" value="Unassembled WGS sequence"/>
</dbReference>
<dbReference type="InterPro" id="IPR036291">
    <property type="entry name" value="NAD(P)-bd_dom_sf"/>
</dbReference>
<evidence type="ECO:0000313" key="3">
    <source>
        <dbReference type="EMBL" id="EPS98886.1"/>
    </source>
</evidence>
<evidence type="ECO:0000313" key="4">
    <source>
        <dbReference type="Proteomes" id="UP000015241"/>
    </source>
</evidence>
<dbReference type="AlphaFoldDB" id="S8E123"/>
<dbReference type="GO" id="GO:0016491">
    <property type="term" value="F:oxidoreductase activity"/>
    <property type="evidence" value="ECO:0007669"/>
    <property type="project" value="UniProtKB-KW"/>
</dbReference>
<gene>
    <name evidence="3" type="ORF">FOMPIDRAFT_90432</name>
</gene>
<dbReference type="EMBL" id="KE504161">
    <property type="protein sequence ID" value="EPS98886.1"/>
    <property type="molecule type" value="Genomic_DNA"/>
</dbReference>
<dbReference type="GO" id="GO:0005783">
    <property type="term" value="C:endoplasmic reticulum"/>
    <property type="evidence" value="ECO:0007669"/>
    <property type="project" value="TreeGrafter"/>
</dbReference>
<dbReference type="InParanoid" id="S8E123"/>
<dbReference type="STRING" id="743788.S8E123"/>
<dbReference type="PRINTS" id="PR00081">
    <property type="entry name" value="GDHRDH"/>
</dbReference>
<keyword evidence="4" id="KW-1185">Reference proteome</keyword>
<organism evidence="3 4">
    <name type="scientific">Fomitopsis schrenkii</name>
    <name type="common">Brown rot fungus</name>
    <dbReference type="NCBI Taxonomy" id="2126942"/>
    <lineage>
        <taxon>Eukaryota</taxon>
        <taxon>Fungi</taxon>
        <taxon>Dikarya</taxon>
        <taxon>Basidiomycota</taxon>
        <taxon>Agaricomycotina</taxon>
        <taxon>Agaricomycetes</taxon>
        <taxon>Polyporales</taxon>
        <taxon>Fomitopsis</taxon>
    </lineage>
</organism>
<dbReference type="eggNOG" id="KOG1209">
    <property type="taxonomic scope" value="Eukaryota"/>
</dbReference>
<dbReference type="OrthoDB" id="2102561at2759"/>
<reference evidence="3 4" key="1">
    <citation type="journal article" date="2012" name="Science">
        <title>The Paleozoic origin of enzymatic lignin decomposition reconstructed from 31 fungal genomes.</title>
        <authorList>
            <person name="Floudas D."/>
            <person name="Binder M."/>
            <person name="Riley R."/>
            <person name="Barry K."/>
            <person name="Blanchette R.A."/>
            <person name="Henrissat B."/>
            <person name="Martinez A.T."/>
            <person name="Otillar R."/>
            <person name="Spatafora J.W."/>
            <person name="Yadav J.S."/>
            <person name="Aerts A."/>
            <person name="Benoit I."/>
            <person name="Boyd A."/>
            <person name="Carlson A."/>
            <person name="Copeland A."/>
            <person name="Coutinho P.M."/>
            <person name="de Vries R.P."/>
            <person name="Ferreira P."/>
            <person name="Findley K."/>
            <person name="Foster B."/>
            <person name="Gaskell J."/>
            <person name="Glotzer D."/>
            <person name="Gorecki P."/>
            <person name="Heitman J."/>
            <person name="Hesse C."/>
            <person name="Hori C."/>
            <person name="Igarashi K."/>
            <person name="Jurgens J.A."/>
            <person name="Kallen N."/>
            <person name="Kersten P."/>
            <person name="Kohler A."/>
            <person name="Kuees U."/>
            <person name="Kumar T.K.A."/>
            <person name="Kuo A."/>
            <person name="LaButti K."/>
            <person name="Larrondo L.F."/>
            <person name="Lindquist E."/>
            <person name="Ling A."/>
            <person name="Lombard V."/>
            <person name="Lucas S."/>
            <person name="Lundell T."/>
            <person name="Martin R."/>
            <person name="McLaughlin D.J."/>
            <person name="Morgenstern I."/>
            <person name="Morin E."/>
            <person name="Murat C."/>
            <person name="Nagy L.G."/>
            <person name="Nolan M."/>
            <person name="Ohm R.A."/>
            <person name="Patyshakuliyeva A."/>
            <person name="Rokas A."/>
            <person name="Ruiz-Duenas F.J."/>
            <person name="Sabat G."/>
            <person name="Salamov A."/>
            <person name="Samejima M."/>
            <person name="Schmutz J."/>
            <person name="Slot J.C."/>
            <person name="St John F."/>
            <person name="Stenlid J."/>
            <person name="Sun H."/>
            <person name="Sun S."/>
            <person name="Syed K."/>
            <person name="Tsang A."/>
            <person name="Wiebenga A."/>
            <person name="Young D."/>
            <person name="Pisabarro A."/>
            <person name="Eastwood D.C."/>
            <person name="Martin F."/>
            <person name="Cullen D."/>
            <person name="Grigoriev I.V."/>
            <person name="Hibbett D.S."/>
        </authorList>
    </citation>
    <scope>NUCLEOTIDE SEQUENCE</scope>
    <source>
        <strain evidence="4">FP-58527</strain>
    </source>
</reference>
<dbReference type="Pfam" id="PF00106">
    <property type="entry name" value="adh_short"/>
    <property type="match status" value="1"/>
</dbReference>
<proteinExistence type="inferred from homology"/>
<sequence>MANFVNLYVGVDLSTRRLVWPVRNACGICAGPVMETPLSLVQQTFDTNFFSVLRVTQAVFPYIATRRSRTIVNVGFISADLPMPWDGVYGATKAASARLSETLCMETKPFGVRVVHIAPGGVKTCTRSSSAASPSIASTFAARVIRQVVRRDPPRYMTLGAGAWISAVLQCFPRWIVLWLMWNLVAGSPKTA</sequence>
<name>S8E123_FOMSC</name>
<dbReference type="SUPFAM" id="SSF51735">
    <property type="entry name" value="NAD(P)-binding Rossmann-fold domains"/>
    <property type="match status" value="1"/>
</dbReference>
<dbReference type="PANTHER" id="PTHR44169:SF6">
    <property type="entry name" value="NADPH-DEPENDENT 1-ACYLDIHYDROXYACETONE PHOSPHATE REDUCTASE"/>
    <property type="match status" value="1"/>
</dbReference>
<dbReference type="PANTHER" id="PTHR44169">
    <property type="entry name" value="NADPH-DEPENDENT 1-ACYLDIHYDROXYACETONE PHOSPHATE REDUCTASE"/>
    <property type="match status" value="1"/>
</dbReference>
<evidence type="ECO:0000256" key="1">
    <source>
        <dbReference type="ARBA" id="ARBA00006484"/>
    </source>
</evidence>
<accession>S8E123</accession>
<evidence type="ECO:0000256" key="2">
    <source>
        <dbReference type="ARBA" id="ARBA00023002"/>
    </source>
</evidence>